<evidence type="ECO:0000313" key="10">
    <source>
        <dbReference type="Proteomes" id="UP000038802"/>
    </source>
</evidence>
<gene>
    <name evidence="3" type="ORF">ERS007657_02107</name>
    <name evidence="7" type="ORF">ERS007679_03415</name>
    <name evidence="1" type="ORF">ERS007681_00512</name>
    <name evidence="2" type="ORF">ERS007688_01515</name>
    <name evidence="6" type="ORF">ERS007703_02003</name>
    <name evidence="9" type="ORF">ERS007739_03383</name>
    <name evidence="8" type="ORF">ERS007741_02061</name>
    <name evidence="5" type="ORF">ERS027646_00757</name>
    <name evidence="4" type="ORF">ERS027659_02188</name>
</gene>
<evidence type="ECO:0000313" key="11">
    <source>
        <dbReference type="Proteomes" id="UP000039021"/>
    </source>
</evidence>
<dbReference type="EMBL" id="CHKL01000212">
    <property type="protein sequence ID" value="COW28212.1"/>
    <property type="molecule type" value="Genomic_DNA"/>
</dbReference>
<evidence type="ECO:0000313" key="3">
    <source>
        <dbReference type="EMBL" id="CFR82960.1"/>
    </source>
</evidence>
<dbReference type="EMBL" id="CSAD01000618">
    <property type="protein sequence ID" value="COW22574.1"/>
    <property type="molecule type" value="Genomic_DNA"/>
</dbReference>
<dbReference type="Proteomes" id="UP000048289">
    <property type="component" value="Unassembled WGS sequence"/>
</dbReference>
<evidence type="ECO:0000313" key="5">
    <source>
        <dbReference type="EMBL" id="CKR82685.1"/>
    </source>
</evidence>
<dbReference type="EMBL" id="CFOE01000036">
    <property type="protein sequence ID" value="CFE36380.1"/>
    <property type="molecule type" value="Genomic_DNA"/>
</dbReference>
<dbReference type="Proteomes" id="UP000046947">
    <property type="component" value="Unassembled WGS sequence"/>
</dbReference>
<dbReference type="EMBL" id="CNGE01000086">
    <property type="protein sequence ID" value="CKR82685.1"/>
    <property type="molecule type" value="Genomic_DNA"/>
</dbReference>
<evidence type="ECO:0000313" key="17">
    <source>
        <dbReference type="Proteomes" id="UP000048948"/>
    </source>
</evidence>
<organism evidence="6 10">
    <name type="scientific">Mycobacterium tuberculosis</name>
    <dbReference type="NCBI Taxonomy" id="1773"/>
    <lineage>
        <taxon>Bacteria</taxon>
        <taxon>Bacillati</taxon>
        <taxon>Actinomycetota</taxon>
        <taxon>Actinomycetes</taxon>
        <taxon>Mycobacteriales</taxon>
        <taxon>Mycobacteriaceae</taxon>
        <taxon>Mycobacterium</taxon>
        <taxon>Mycobacterium tuberculosis complex</taxon>
    </lineage>
</organism>
<name>A0A0T9CT67_MYCTX</name>
<evidence type="ECO:0000313" key="8">
    <source>
        <dbReference type="EMBL" id="COW28212.1"/>
    </source>
</evidence>
<protein>
    <submittedName>
        <fullName evidence="6">Uncharacterized protein</fullName>
    </submittedName>
</protein>
<evidence type="ECO:0000313" key="15">
    <source>
        <dbReference type="Proteomes" id="UP000048289"/>
    </source>
</evidence>
<evidence type="ECO:0000313" key="18">
    <source>
        <dbReference type="Proteomes" id="UP000050164"/>
    </source>
</evidence>
<dbReference type="Proteomes" id="UP000050164">
    <property type="component" value="Unassembled WGS sequence"/>
</dbReference>
<proteinExistence type="predicted"/>
<dbReference type="Proteomes" id="UP000046680">
    <property type="component" value="Unassembled WGS sequence"/>
</dbReference>
<reference evidence="6" key="2">
    <citation type="submission" date="2015-03" db="EMBL/GenBank/DDBJ databases">
        <authorList>
            <person name="Murphy D."/>
        </authorList>
    </citation>
    <scope>NUCLEOTIDE SEQUENCE [LARGE SCALE GENOMIC DNA]</scope>
    <source>
        <strain evidence="6">K00500041</strain>
    </source>
</reference>
<evidence type="ECO:0000313" key="14">
    <source>
        <dbReference type="Proteomes" id="UP000046947"/>
    </source>
</evidence>
<dbReference type="Proteomes" id="UP000048600">
    <property type="component" value="Unassembled WGS sequence"/>
</dbReference>
<dbReference type="EMBL" id="CNFT01000492">
    <property type="protein sequence ID" value="CKR79122.1"/>
    <property type="molecule type" value="Genomic_DNA"/>
</dbReference>
<evidence type="ECO:0000313" key="2">
    <source>
        <dbReference type="EMBL" id="CFE49581.1"/>
    </source>
</evidence>
<evidence type="ECO:0000313" key="12">
    <source>
        <dbReference type="Proteomes" id="UP000045842"/>
    </source>
</evidence>
<evidence type="ECO:0000313" key="13">
    <source>
        <dbReference type="Proteomes" id="UP000046680"/>
    </source>
</evidence>
<evidence type="ECO:0000313" key="9">
    <source>
        <dbReference type="EMBL" id="COZ09081.1"/>
    </source>
</evidence>
<evidence type="ECO:0000313" key="16">
    <source>
        <dbReference type="Proteomes" id="UP000048600"/>
    </source>
</evidence>
<sequence length="81" mass="9367">MRIRRTRHGMTRLAGGFADHGEVEHHVGGKQPQIPMRRVLVVDGHRQHQPVKRQHTCVIGHHQRRTIARDVLDTTDFDPKP</sequence>
<evidence type="ECO:0000313" key="7">
    <source>
        <dbReference type="EMBL" id="COW22574.1"/>
    </source>
</evidence>
<dbReference type="Proteomes" id="UP000048948">
    <property type="component" value="Unassembled WGS sequence"/>
</dbReference>
<evidence type="ECO:0000313" key="6">
    <source>
        <dbReference type="EMBL" id="COV75973.1"/>
    </source>
</evidence>
<dbReference type="AlphaFoldDB" id="A0A0T9CT67"/>
<evidence type="ECO:0000313" key="1">
    <source>
        <dbReference type="EMBL" id="CFE36380.1"/>
    </source>
</evidence>
<dbReference type="Proteomes" id="UP000039021">
    <property type="component" value="Unassembled WGS sequence"/>
</dbReference>
<evidence type="ECO:0000313" key="4">
    <source>
        <dbReference type="EMBL" id="CKR79122.1"/>
    </source>
</evidence>
<reference evidence="10 11" key="1">
    <citation type="submission" date="2015-03" db="EMBL/GenBank/DDBJ databases">
        <authorList>
            <consortium name="Pathogen Informatics"/>
        </authorList>
    </citation>
    <scope>NUCLEOTIDE SEQUENCE [LARGE SCALE GENOMIC DNA]</scope>
    <source>
        <strain evidence="5 17">Bir 172</strain>
        <strain evidence="4 18">Bir 185</strain>
        <strain evidence="3 13">C09601061</strain>
        <strain evidence="7 12">G09801536</strain>
        <strain evidence="1 15">G09901357</strain>
        <strain evidence="2 14">H09601792</strain>
        <strain evidence="10">K00500041</strain>
        <strain evidence="11">N09902308</strain>
        <strain evidence="8 16">P00601463</strain>
    </source>
</reference>
<reference evidence="9" key="3">
    <citation type="submission" date="2015-03" db="EMBL/GenBank/DDBJ databases">
        <authorList>
            <consortium name="Pathogen Informatics"/>
            <person name="Murphy D."/>
        </authorList>
    </citation>
    <scope>NUCLEOTIDE SEQUENCE</scope>
    <source>
        <strain evidence="9">N09902308</strain>
    </source>
</reference>
<dbReference type="EMBL" id="CGCX01000758">
    <property type="protein sequence ID" value="CFR82960.1"/>
    <property type="molecule type" value="Genomic_DNA"/>
</dbReference>
<dbReference type="EMBL" id="CSBK01001742">
    <property type="protein sequence ID" value="COZ09081.1"/>
    <property type="molecule type" value="Genomic_DNA"/>
</dbReference>
<accession>A0A0T9CT67</accession>
<dbReference type="Proteomes" id="UP000038802">
    <property type="component" value="Unassembled WGS sequence"/>
</dbReference>
<dbReference type="EMBL" id="CSAE01000195">
    <property type="protein sequence ID" value="COV75973.1"/>
    <property type="molecule type" value="Genomic_DNA"/>
</dbReference>
<dbReference type="EMBL" id="CFOH01000199">
    <property type="protein sequence ID" value="CFE49581.1"/>
    <property type="molecule type" value="Genomic_DNA"/>
</dbReference>
<dbReference type="Proteomes" id="UP000045842">
    <property type="component" value="Unassembled WGS sequence"/>
</dbReference>